<gene>
    <name evidence="2" type="ORF">Scaly_0889800</name>
</gene>
<dbReference type="EMBL" id="JACGWM010000005">
    <property type="protein sequence ID" value="KAL0372082.1"/>
    <property type="molecule type" value="Genomic_DNA"/>
</dbReference>
<feature type="region of interest" description="Disordered" evidence="1">
    <location>
        <begin position="229"/>
        <end position="251"/>
    </location>
</feature>
<accession>A0AAW2QW93</accession>
<feature type="region of interest" description="Disordered" evidence="1">
    <location>
        <begin position="37"/>
        <end position="94"/>
    </location>
</feature>
<dbReference type="AlphaFoldDB" id="A0AAW2QW93"/>
<dbReference type="PANTHER" id="PTHR37256:SF1">
    <property type="entry name" value="MYB-LIKE PROTEIN A"/>
    <property type="match status" value="1"/>
</dbReference>
<feature type="compositionally biased region" description="Basic residues" evidence="1">
    <location>
        <begin position="72"/>
        <end position="86"/>
    </location>
</feature>
<reference evidence="2" key="1">
    <citation type="submission" date="2020-06" db="EMBL/GenBank/DDBJ databases">
        <authorList>
            <person name="Li T."/>
            <person name="Hu X."/>
            <person name="Zhang T."/>
            <person name="Song X."/>
            <person name="Zhang H."/>
            <person name="Dai N."/>
            <person name="Sheng W."/>
            <person name="Hou X."/>
            <person name="Wei L."/>
        </authorList>
    </citation>
    <scope>NUCLEOTIDE SEQUENCE</scope>
    <source>
        <strain evidence="2">KEN8</strain>
        <tissue evidence="2">Leaf</tissue>
    </source>
</reference>
<dbReference type="PANTHER" id="PTHR37256">
    <property type="entry name" value="E1A-BINDING PROTEIN P400-LIKE"/>
    <property type="match status" value="1"/>
</dbReference>
<name>A0AAW2QW93_9LAMI</name>
<sequence length="366" mass="40103">MHMAGFGPMTSNIMDLNFASAPHLSGAYIRSLVKQLTSSRSTKDSSDSSENLEGGGRSASGPADGVSDKQGKPRQPKKQVRRRAHASRPYQDSLLNMAEARREIVTALKLHRAAMKQAREKQQLEQVKESGPEVPPVGPASSHQSRRNPRIYASNSSSSSDNFPVNYAGDGFAYSPGFYSPYSWPVSPIAPPQLVQETLNLQLPSQTLGLNLNLQDFENLDTAAFHCSTNPSSNFSSSSPSTSSSPALSAATEEIPHALQARTWVAENGDSGLHFGHQWNADSVNSEQYWFKFLNSMEIGPEEQKDEDLVSSPFDDQVIEFPAWLNANESFSQHVTDFCSDDSFQDLALPCMDIQEIEGIDGDWLA</sequence>
<organism evidence="2">
    <name type="scientific">Sesamum calycinum</name>
    <dbReference type="NCBI Taxonomy" id="2727403"/>
    <lineage>
        <taxon>Eukaryota</taxon>
        <taxon>Viridiplantae</taxon>
        <taxon>Streptophyta</taxon>
        <taxon>Embryophyta</taxon>
        <taxon>Tracheophyta</taxon>
        <taxon>Spermatophyta</taxon>
        <taxon>Magnoliopsida</taxon>
        <taxon>eudicotyledons</taxon>
        <taxon>Gunneridae</taxon>
        <taxon>Pentapetalae</taxon>
        <taxon>asterids</taxon>
        <taxon>lamiids</taxon>
        <taxon>Lamiales</taxon>
        <taxon>Pedaliaceae</taxon>
        <taxon>Sesamum</taxon>
    </lineage>
</organism>
<reference evidence="2" key="2">
    <citation type="journal article" date="2024" name="Plant">
        <title>Genomic evolution and insights into agronomic trait innovations of Sesamum species.</title>
        <authorList>
            <person name="Miao H."/>
            <person name="Wang L."/>
            <person name="Qu L."/>
            <person name="Liu H."/>
            <person name="Sun Y."/>
            <person name="Le M."/>
            <person name="Wang Q."/>
            <person name="Wei S."/>
            <person name="Zheng Y."/>
            <person name="Lin W."/>
            <person name="Duan Y."/>
            <person name="Cao H."/>
            <person name="Xiong S."/>
            <person name="Wang X."/>
            <person name="Wei L."/>
            <person name="Li C."/>
            <person name="Ma Q."/>
            <person name="Ju M."/>
            <person name="Zhao R."/>
            <person name="Li G."/>
            <person name="Mu C."/>
            <person name="Tian Q."/>
            <person name="Mei H."/>
            <person name="Zhang T."/>
            <person name="Gao T."/>
            <person name="Zhang H."/>
        </authorList>
    </citation>
    <scope>NUCLEOTIDE SEQUENCE</scope>
    <source>
        <strain evidence="2">KEN8</strain>
    </source>
</reference>
<evidence type="ECO:0000313" key="2">
    <source>
        <dbReference type="EMBL" id="KAL0372082.1"/>
    </source>
</evidence>
<feature type="compositionally biased region" description="Basic and acidic residues" evidence="1">
    <location>
        <begin position="117"/>
        <end position="131"/>
    </location>
</feature>
<evidence type="ECO:0000256" key="1">
    <source>
        <dbReference type="SAM" id="MobiDB-lite"/>
    </source>
</evidence>
<comment type="caution">
    <text evidence="2">The sequence shown here is derived from an EMBL/GenBank/DDBJ whole genome shotgun (WGS) entry which is preliminary data.</text>
</comment>
<protein>
    <recommendedName>
        <fullName evidence="3">Hydroxyproline-rich glycoprotein family protein</fullName>
    </recommendedName>
</protein>
<feature type="region of interest" description="Disordered" evidence="1">
    <location>
        <begin position="116"/>
        <end position="160"/>
    </location>
</feature>
<proteinExistence type="predicted"/>
<evidence type="ECO:0008006" key="3">
    <source>
        <dbReference type="Google" id="ProtNLM"/>
    </source>
</evidence>